<evidence type="ECO:0000256" key="1">
    <source>
        <dbReference type="ARBA" id="ARBA00004651"/>
    </source>
</evidence>
<evidence type="ECO:0000256" key="8">
    <source>
        <dbReference type="SAM" id="Phobius"/>
    </source>
</evidence>
<feature type="transmembrane region" description="Helical" evidence="8">
    <location>
        <begin position="18"/>
        <end position="36"/>
    </location>
</feature>
<dbReference type="PANTHER" id="PTHR21716:SF53">
    <property type="entry name" value="PERMEASE PERM-RELATED"/>
    <property type="match status" value="1"/>
</dbReference>
<feature type="transmembrane region" description="Helical" evidence="8">
    <location>
        <begin position="307"/>
        <end position="335"/>
    </location>
</feature>
<feature type="transmembrane region" description="Helical" evidence="8">
    <location>
        <begin position="156"/>
        <end position="177"/>
    </location>
</feature>
<keyword evidence="4" id="KW-1003">Cell membrane</keyword>
<evidence type="ECO:0000256" key="2">
    <source>
        <dbReference type="ARBA" id="ARBA00009773"/>
    </source>
</evidence>
<dbReference type="GO" id="GO:0055085">
    <property type="term" value="P:transmembrane transport"/>
    <property type="evidence" value="ECO:0007669"/>
    <property type="project" value="TreeGrafter"/>
</dbReference>
<feature type="transmembrane region" description="Helical" evidence="8">
    <location>
        <begin position="251"/>
        <end position="270"/>
    </location>
</feature>
<reference evidence="10" key="1">
    <citation type="submission" date="2017-08" db="EMBL/GenBank/DDBJ databases">
        <title>A dynamic microbial community with high functional redundancy inhabits the cold, oxic subseafloor aquifer.</title>
        <authorList>
            <person name="Tully B.J."/>
            <person name="Wheat C.G."/>
            <person name="Glazer B.T."/>
            <person name="Huber J.A."/>
        </authorList>
    </citation>
    <scope>NUCLEOTIDE SEQUENCE [LARGE SCALE GENOMIC DNA]</scope>
</reference>
<feature type="transmembrane region" description="Helical" evidence="8">
    <location>
        <begin position="72"/>
        <end position="93"/>
    </location>
</feature>
<keyword evidence="7 8" id="KW-0472">Membrane</keyword>
<comment type="similarity">
    <text evidence="2">Belongs to the autoinducer-2 exporter (AI-2E) (TC 2.A.86) family.</text>
</comment>
<evidence type="ECO:0000256" key="7">
    <source>
        <dbReference type="ARBA" id="ARBA00023136"/>
    </source>
</evidence>
<dbReference type="GO" id="GO:0005886">
    <property type="term" value="C:plasma membrane"/>
    <property type="evidence" value="ECO:0007669"/>
    <property type="project" value="UniProtKB-SubCell"/>
</dbReference>
<protein>
    <submittedName>
        <fullName evidence="9">AI-2E family transporter</fullName>
    </submittedName>
</protein>
<dbReference type="AlphaFoldDB" id="A0A2A5CE96"/>
<dbReference type="EMBL" id="NVWI01000003">
    <property type="protein sequence ID" value="PCJ42207.1"/>
    <property type="molecule type" value="Genomic_DNA"/>
</dbReference>
<sequence>MLRIFNDMYKRYFSEEEALVFTLLIIIGIIVMMTLGGVVAPLLWSLVFSFILQGLVNSLVRMNVSYRLSVYLTYLFFLSLMLLIILVLLPFTWGRLGLFIDELPNMMSQLRTSLLLLPENYPDLFTENQIQGWINSLQNALGQMGQSVLSYSVSSITRLVTLLVYTILVPIMVFFMLKDADKLLNWLENWLPEKRPIMAQIWQEMNGQLANYIRGKALEIVIVTVCSYVVFAVLGLNYSVLLAFMTGFSVIIPYVGATVVVIPVFLAALFQWGLGADLNQVMLAYIVLQMLDGNLLVPLIFSETVKLHPLAIITAILFFGGIWGFWGVFFAIPLATFIKAIIRAWPVPENTGDEA</sequence>
<feature type="transmembrane region" description="Helical" evidence="8">
    <location>
        <begin position="282"/>
        <end position="301"/>
    </location>
</feature>
<dbReference type="Proteomes" id="UP000228987">
    <property type="component" value="Unassembled WGS sequence"/>
</dbReference>
<keyword evidence="5 8" id="KW-0812">Transmembrane</keyword>
<evidence type="ECO:0000313" key="9">
    <source>
        <dbReference type="EMBL" id="PCJ42207.1"/>
    </source>
</evidence>
<dbReference type="InterPro" id="IPR002549">
    <property type="entry name" value="AI-2E-like"/>
</dbReference>
<dbReference type="Pfam" id="PF01594">
    <property type="entry name" value="AI-2E_transport"/>
    <property type="match status" value="1"/>
</dbReference>
<evidence type="ECO:0000256" key="4">
    <source>
        <dbReference type="ARBA" id="ARBA00022475"/>
    </source>
</evidence>
<accession>A0A2A5CE96</accession>
<evidence type="ECO:0000256" key="3">
    <source>
        <dbReference type="ARBA" id="ARBA00022448"/>
    </source>
</evidence>
<comment type="subcellular location">
    <subcellularLocation>
        <location evidence="1">Cell membrane</location>
        <topology evidence="1">Multi-pass membrane protein</topology>
    </subcellularLocation>
</comment>
<dbReference type="PANTHER" id="PTHR21716">
    <property type="entry name" value="TRANSMEMBRANE PROTEIN"/>
    <property type="match status" value="1"/>
</dbReference>
<comment type="caution">
    <text evidence="9">The sequence shown here is derived from an EMBL/GenBank/DDBJ whole genome shotgun (WGS) entry which is preliminary data.</text>
</comment>
<keyword evidence="3" id="KW-0813">Transport</keyword>
<feature type="transmembrane region" description="Helical" evidence="8">
    <location>
        <begin position="42"/>
        <end position="60"/>
    </location>
</feature>
<name>A0A2A5CE96_9GAMM</name>
<evidence type="ECO:0000256" key="5">
    <source>
        <dbReference type="ARBA" id="ARBA00022692"/>
    </source>
</evidence>
<evidence type="ECO:0000256" key="6">
    <source>
        <dbReference type="ARBA" id="ARBA00022989"/>
    </source>
</evidence>
<evidence type="ECO:0000313" key="10">
    <source>
        <dbReference type="Proteomes" id="UP000228987"/>
    </source>
</evidence>
<keyword evidence="6 8" id="KW-1133">Transmembrane helix</keyword>
<organism evidence="9 10">
    <name type="scientific">SAR86 cluster bacterium</name>
    <dbReference type="NCBI Taxonomy" id="2030880"/>
    <lineage>
        <taxon>Bacteria</taxon>
        <taxon>Pseudomonadati</taxon>
        <taxon>Pseudomonadota</taxon>
        <taxon>Gammaproteobacteria</taxon>
        <taxon>SAR86 cluster</taxon>
    </lineage>
</organism>
<proteinExistence type="inferred from homology"/>
<feature type="transmembrane region" description="Helical" evidence="8">
    <location>
        <begin position="220"/>
        <end position="245"/>
    </location>
</feature>
<gene>
    <name evidence="9" type="ORF">COA71_06365</name>
</gene>